<protein>
    <submittedName>
        <fullName evidence="1">Uncharacterized protein</fullName>
    </submittedName>
</protein>
<dbReference type="EMBL" id="MU630334">
    <property type="protein sequence ID" value="KAJ1254085.1"/>
    <property type="molecule type" value="Genomic_DNA"/>
</dbReference>
<comment type="caution">
    <text evidence="1">The sequence shown here is derived from an EMBL/GenBank/DDBJ whole genome shotgun (WGS) entry which is preliminary data.</text>
</comment>
<gene>
    <name evidence="1" type="ORF">BS78_K121900</name>
</gene>
<evidence type="ECO:0000313" key="1">
    <source>
        <dbReference type="EMBL" id="KAJ1254085.1"/>
    </source>
</evidence>
<keyword evidence="2" id="KW-1185">Reference proteome</keyword>
<organism evidence="1 2">
    <name type="scientific">Paspalum vaginatum</name>
    <name type="common">seashore paspalum</name>
    <dbReference type="NCBI Taxonomy" id="158149"/>
    <lineage>
        <taxon>Eukaryota</taxon>
        <taxon>Viridiplantae</taxon>
        <taxon>Streptophyta</taxon>
        <taxon>Embryophyta</taxon>
        <taxon>Tracheophyta</taxon>
        <taxon>Spermatophyta</taxon>
        <taxon>Magnoliopsida</taxon>
        <taxon>Liliopsida</taxon>
        <taxon>Poales</taxon>
        <taxon>Poaceae</taxon>
        <taxon>PACMAD clade</taxon>
        <taxon>Panicoideae</taxon>
        <taxon>Andropogonodae</taxon>
        <taxon>Paspaleae</taxon>
        <taxon>Paspalinae</taxon>
        <taxon>Paspalum</taxon>
    </lineage>
</organism>
<reference evidence="1 2" key="1">
    <citation type="submission" date="2022-10" db="EMBL/GenBank/DDBJ databases">
        <title>WGS assembly of Paspalum vaginatum 540-79.</title>
        <authorList>
            <person name="Sun G."/>
            <person name="Wase N."/>
            <person name="Shu S."/>
            <person name="Jenkins J."/>
            <person name="Zhou B."/>
            <person name="Torres-Rodriguez J."/>
            <person name="Chen C."/>
            <person name="Sandor L."/>
            <person name="Plott C."/>
            <person name="Yoshinga Y."/>
            <person name="Daum C."/>
            <person name="Qi P."/>
            <person name="Barry K."/>
            <person name="Lipzen A."/>
            <person name="Berry L."/>
            <person name="Pedersen C."/>
            <person name="Gottilla T."/>
            <person name="Foltz A."/>
            <person name="Yu H."/>
            <person name="O'Malley R."/>
            <person name="Zhang C."/>
            <person name="Devos K."/>
            <person name="Sigmon B."/>
            <person name="Yu B."/>
            <person name="Obata T."/>
            <person name="Schmutz J."/>
            <person name="Schnable J."/>
        </authorList>
    </citation>
    <scope>NUCLEOTIDE SEQUENCE [LARGE SCALE GENOMIC DNA]</scope>
    <source>
        <strain evidence="2">cv. 540-79</strain>
    </source>
</reference>
<dbReference type="AlphaFoldDB" id="A0A9W7X6H1"/>
<dbReference type="Proteomes" id="UP001164776">
    <property type="component" value="Unassembled WGS sequence"/>
</dbReference>
<evidence type="ECO:0000313" key="2">
    <source>
        <dbReference type="Proteomes" id="UP001164776"/>
    </source>
</evidence>
<proteinExistence type="predicted"/>
<accession>A0A9W7X6H1</accession>
<sequence>MHLAHGAAAVRSVVAPDMKSVDCENRNIYYAPKIQVVSSLSAIPHTDQGHEKIANYQYFLQYQRKKMLVDYSGTKIAWCHILTM</sequence>
<name>A0A9W7X6H1_9POAL</name>